<sequence length="101" mass="10972">MSGADCTIEFSTVVAASGWNPTALMATFHQGLSEDLKDELVHRDTPTSLDDLTDLVLRIDNRLRQRCRTWGPEISRGSHGALCTLSPVGMNRGSPDPSQCS</sequence>
<proteinExistence type="predicted"/>
<keyword evidence="2" id="KW-1185">Reference proteome</keyword>
<accession>A0AAD9DTD5</accession>
<name>A0AAD9DTD5_9TELE</name>
<dbReference type="Proteomes" id="UP001239994">
    <property type="component" value="Unassembled WGS sequence"/>
</dbReference>
<evidence type="ECO:0000313" key="1">
    <source>
        <dbReference type="EMBL" id="KAK1794625.1"/>
    </source>
</evidence>
<evidence type="ECO:0000313" key="2">
    <source>
        <dbReference type="Proteomes" id="UP001239994"/>
    </source>
</evidence>
<gene>
    <name evidence="1" type="ORF">P4O66_001344</name>
</gene>
<organism evidence="1 2">
    <name type="scientific">Electrophorus voltai</name>
    <dbReference type="NCBI Taxonomy" id="2609070"/>
    <lineage>
        <taxon>Eukaryota</taxon>
        <taxon>Metazoa</taxon>
        <taxon>Chordata</taxon>
        <taxon>Craniata</taxon>
        <taxon>Vertebrata</taxon>
        <taxon>Euteleostomi</taxon>
        <taxon>Actinopterygii</taxon>
        <taxon>Neopterygii</taxon>
        <taxon>Teleostei</taxon>
        <taxon>Ostariophysi</taxon>
        <taxon>Gymnotiformes</taxon>
        <taxon>Gymnotoidei</taxon>
        <taxon>Gymnotidae</taxon>
        <taxon>Electrophorus</taxon>
    </lineage>
</organism>
<protein>
    <submittedName>
        <fullName evidence="1">Uncharacterized protein</fullName>
    </submittedName>
</protein>
<comment type="caution">
    <text evidence="1">The sequence shown here is derived from an EMBL/GenBank/DDBJ whole genome shotgun (WGS) entry which is preliminary data.</text>
</comment>
<reference evidence="1" key="1">
    <citation type="submission" date="2023-03" db="EMBL/GenBank/DDBJ databases">
        <title>Electrophorus voltai genome.</title>
        <authorList>
            <person name="Bian C."/>
        </authorList>
    </citation>
    <scope>NUCLEOTIDE SEQUENCE</scope>
    <source>
        <strain evidence="1">CB-2022</strain>
        <tissue evidence="1">Muscle</tissue>
    </source>
</reference>
<dbReference type="AlphaFoldDB" id="A0AAD9DTD5"/>
<dbReference type="EMBL" id="JAROKS010000016">
    <property type="protein sequence ID" value="KAK1794625.1"/>
    <property type="molecule type" value="Genomic_DNA"/>
</dbReference>